<dbReference type="PATRIC" id="fig|1120928.5.peg.3505"/>
<keyword evidence="2" id="KW-0472">Membrane</keyword>
<name>V2UX44_9GAMM</name>
<protein>
    <submittedName>
        <fullName evidence="3">Uncharacterized protein</fullName>
    </submittedName>
</protein>
<dbReference type="RefSeq" id="WP_018678893.1">
    <property type="nucleotide sequence ID" value="NZ_AYEV01000058.1"/>
</dbReference>
<dbReference type="OrthoDB" id="7553681at2"/>
<dbReference type="STRING" id="202955.GCA_000759995_01302"/>
<accession>V2UX44</accession>
<comment type="caution">
    <text evidence="3">The sequence shown here is derived from an EMBL/GenBank/DDBJ whole genome shotgun (WGS) entry which is preliminary data.</text>
</comment>
<sequence length="415" mass="48161">MTDQIDKSFLKEMINVYDLLDPLTKDSVGGVEGCAKNKSDFDKINEIYNKYKDDYELDWSFNSTTLKIQFDHPSGTYSNFDKLLLNSSDRRIIPFSNFYIRDIKQIYLMDEEPSGKVGKYIKIINLYNFLKSNADHINENPIAYSLVFLDKKKLIITDEYEASDLVELRNLDDIISKFSDDVLNPKEKKHIFKKALVGYFGGTSEIKLSDVINQFDKICDYINDELDLYMSNFSYETVKKEVEKDKVDFTIRLNKVFSDIQSQLIGVPVSVILAGANLNLIKSNQNSSVLIFSVDAKNFIIFAGILFYAFTLTILIRNQHNTLAALKDEIDSHKKLLEAKHKAIADKFKGSFEQINNRYEHQKKMLLWIDCAVAIAFGLIFILFFYYSFENSYFSFLIMSFVLMIGLFKFYNNYE</sequence>
<evidence type="ECO:0000256" key="2">
    <source>
        <dbReference type="SAM" id="Phobius"/>
    </source>
</evidence>
<proteinExistence type="predicted"/>
<dbReference type="AlphaFoldDB" id="V2UX44"/>
<feature type="coiled-coil region" evidence="1">
    <location>
        <begin position="316"/>
        <end position="343"/>
    </location>
</feature>
<gene>
    <name evidence="3" type="ORF">F990_03466</name>
</gene>
<dbReference type="EMBL" id="AYEV01000058">
    <property type="protein sequence ID" value="ESK53196.1"/>
    <property type="molecule type" value="Genomic_DNA"/>
</dbReference>
<organism evidence="3 4">
    <name type="scientific">Acinetobacter tjernbergiae DSM 14971 = CIP 107465</name>
    <dbReference type="NCBI Taxonomy" id="1120928"/>
    <lineage>
        <taxon>Bacteria</taxon>
        <taxon>Pseudomonadati</taxon>
        <taxon>Pseudomonadota</taxon>
        <taxon>Gammaproteobacteria</taxon>
        <taxon>Moraxellales</taxon>
        <taxon>Moraxellaceae</taxon>
        <taxon>Acinetobacter</taxon>
    </lineage>
</organism>
<keyword evidence="2" id="KW-1133">Transmembrane helix</keyword>
<evidence type="ECO:0000313" key="4">
    <source>
        <dbReference type="Proteomes" id="UP000017404"/>
    </source>
</evidence>
<keyword evidence="2" id="KW-0812">Transmembrane</keyword>
<feature type="transmembrane region" description="Helical" evidence="2">
    <location>
        <begin position="365"/>
        <end position="387"/>
    </location>
</feature>
<reference evidence="3 4" key="1">
    <citation type="submission" date="2013-10" db="EMBL/GenBank/DDBJ databases">
        <title>The Genome Sequence of Acinetobacter tjernbergiae CIP107465.</title>
        <authorList>
            <consortium name="The Broad Institute Genomics Platform"/>
            <consortium name="The Broad Institute Genome Sequencing Center for Infectious Disease"/>
            <person name="Cerqueira G."/>
            <person name="Feldgarden M."/>
            <person name="Courvalin P."/>
            <person name="Grillot-Courvalin C."/>
            <person name="Clermont D."/>
            <person name="Rocha E."/>
            <person name="Yoon E.-J."/>
            <person name="Nemec A."/>
            <person name="Young S.K."/>
            <person name="Zeng Q."/>
            <person name="Gargeya S."/>
            <person name="Fitzgerald M."/>
            <person name="Abouelleil A."/>
            <person name="Alvarado L."/>
            <person name="Berlin A.M."/>
            <person name="Chapman S.B."/>
            <person name="Gainer-Dewar J."/>
            <person name="Goldberg J."/>
            <person name="Gnerre S."/>
            <person name="Griggs A."/>
            <person name="Gujja S."/>
            <person name="Hansen M."/>
            <person name="Howarth C."/>
            <person name="Imamovic A."/>
            <person name="Ireland A."/>
            <person name="Larimer J."/>
            <person name="McCowan C."/>
            <person name="Murphy C."/>
            <person name="Pearson M."/>
            <person name="Poon T.W."/>
            <person name="Priest M."/>
            <person name="Roberts A."/>
            <person name="Saif S."/>
            <person name="Shea T."/>
            <person name="Sykes S."/>
            <person name="Wortman J."/>
            <person name="Nusbaum C."/>
            <person name="Birren B."/>
        </authorList>
    </citation>
    <scope>NUCLEOTIDE SEQUENCE [LARGE SCALE GENOMIC DNA]</scope>
    <source>
        <strain evidence="3 4">CIP 107465</strain>
    </source>
</reference>
<keyword evidence="1" id="KW-0175">Coiled coil</keyword>
<feature type="transmembrane region" description="Helical" evidence="2">
    <location>
        <begin position="299"/>
        <end position="316"/>
    </location>
</feature>
<dbReference type="eggNOG" id="ENOG50308S7">
    <property type="taxonomic scope" value="Bacteria"/>
</dbReference>
<keyword evidence="4" id="KW-1185">Reference proteome</keyword>
<evidence type="ECO:0000313" key="3">
    <source>
        <dbReference type="EMBL" id="ESK53196.1"/>
    </source>
</evidence>
<evidence type="ECO:0000256" key="1">
    <source>
        <dbReference type="SAM" id="Coils"/>
    </source>
</evidence>
<feature type="transmembrane region" description="Helical" evidence="2">
    <location>
        <begin position="393"/>
        <end position="411"/>
    </location>
</feature>
<dbReference type="Proteomes" id="UP000017404">
    <property type="component" value="Unassembled WGS sequence"/>
</dbReference>